<dbReference type="GO" id="GO:0046474">
    <property type="term" value="P:glycerophospholipid biosynthetic process"/>
    <property type="evidence" value="ECO:0007669"/>
    <property type="project" value="TreeGrafter"/>
</dbReference>
<evidence type="ECO:0000256" key="2">
    <source>
        <dbReference type="ARBA" id="ARBA00010441"/>
    </source>
</evidence>
<evidence type="ECO:0000256" key="1">
    <source>
        <dbReference type="ARBA" id="ARBA00004141"/>
    </source>
</evidence>
<feature type="transmembrane region" description="Helical" evidence="11">
    <location>
        <begin position="88"/>
        <end position="110"/>
    </location>
</feature>
<reference evidence="12" key="1">
    <citation type="submission" date="2020-05" db="EMBL/GenBank/DDBJ databases">
        <authorList>
            <person name="Chiriac C."/>
            <person name="Salcher M."/>
            <person name="Ghai R."/>
            <person name="Kavagutti S V."/>
        </authorList>
    </citation>
    <scope>NUCLEOTIDE SEQUENCE</scope>
</reference>
<comment type="subcellular location">
    <subcellularLocation>
        <location evidence="1">Membrane</location>
        <topology evidence="1">Multi-pass membrane protein</topology>
    </subcellularLocation>
</comment>
<keyword evidence="5 11" id="KW-0812">Transmembrane</keyword>
<protein>
    <submittedName>
        <fullName evidence="12">Unannotated protein</fullName>
    </submittedName>
</protein>
<evidence type="ECO:0000256" key="9">
    <source>
        <dbReference type="ARBA" id="ARBA00023209"/>
    </source>
</evidence>
<dbReference type="PROSITE" id="PS00379">
    <property type="entry name" value="CDP_ALCOHOL_P_TRANSF"/>
    <property type="match status" value="1"/>
</dbReference>
<keyword evidence="6 11" id="KW-1133">Transmembrane helix</keyword>
<evidence type="ECO:0000256" key="4">
    <source>
        <dbReference type="ARBA" id="ARBA00022679"/>
    </source>
</evidence>
<evidence type="ECO:0000256" key="8">
    <source>
        <dbReference type="ARBA" id="ARBA00023136"/>
    </source>
</evidence>
<evidence type="ECO:0000256" key="3">
    <source>
        <dbReference type="ARBA" id="ARBA00022516"/>
    </source>
</evidence>
<feature type="transmembrane region" description="Helical" evidence="11">
    <location>
        <begin position="153"/>
        <end position="174"/>
    </location>
</feature>
<dbReference type="InterPro" id="IPR004570">
    <property type="entry name" value="Phosphatidylglycerol_P_synth"/>
</dbReference>
<dbReference type="AlphaFoldDB" id="A0A6J6N1I4"/>
<dbReference type="PANTHER" id="PTHR14269">
    <property type="entry name" value="CDP-DIACYLGLYCEROL--GLYCEROL-3-PHOSPHATE 3-PHOSPHATIDYLTRANSFERASE-RELATED"/>
    <property type="match status" value="1"/>
</dbReference>
<feature type="transmembrane region" description="Helical" evidence="11">
    <location>
        <begin position="7"/>
        <end position="27"/>
    </location>
</feature>
<organism evidence="12">
    <name type="scientific">freshwater metagenome</name>
    <dbReference type="NCBI Taxonomy" id="449393"/>
    <lineage>
        <taxon>unclassified sequences</taxon>
        <taxon>metagenomes</taxon>
        <taxon>ecological metagenomes</taxon>
    </lineage>
</organism>
<sequence>MNKNINVPNALSVLRLIGIPFFVYFALVREQDVIAISILAAAGITDYLDGKLARAWNQTSALGAILDPVADRIYILATLIVLYQREAINIWVIAILISRDAILAVMGLILKMRNMKLMEVTYLGKAATFNLLYAFPLLLLATHKSLAGDVAFAIGWGFAVWGIALYVYTGWIYFHNAFRSIRVSATEPHSQS</sequence>
<proteinExistence type="inferred from homology"/>
<evidence type="ECO:0000256" key="6">
    <source>
        <dbReference type="ARBA" id="ARBA00022989"/>
    </source>
</evidence>
<dbReference type="PIRSF" id="PIRSF000847">
    <property type="entry name" value="Phos_ph_gly_syn"/>
    <property type="match status" value="1"/>
</dbReference>
<evidence type="ECO:0000256" key="11">
    <source>
        <dbReference type="SAM" id="Phobius"/>
    </source>
</evidence>
<name>A0A6J6N1I4_9ZZZZ</name>
<evidence type="ECO:0000256" key="7">
    <source>
        <dbReference type="ARBA" id="ARBA00023098"/>
    </source>
</evidence>
<gene>
    <name evidence="12" type="ORF">UFOPK2372_00112</name>
</gene>
<keyword evidence="4" id="KW-0808">Transferase</keyword>
<keyword evidence="10" id="KW-1208">Phospholipid metabolism</keyword>
<dbReference type="InterPro" id="IPR043130">
    <property type="entry name" value="CDP-OH_PTrfase_TM_dom"/>
</dbReference>
<evidence type="ECO:0000256" key="5">
    <source>
        <dbReference type="ARBA" id="ARBA00022692"/>
    </source>
</evidence>
<keyword evidence="8 11" id="KW-0472">Membrane</keyword>
<feature type="transmembrane region" description="Helical" evidence="11">
    <location>
        <begin position="122"/>
        <end position="141"/>
    </location>
</feature>
<evidence type="ECO:0000256" key="10">
    <source>
        <dbReference type="ARBA" id="ARBA00023264"/>
    </source>
</evidence>
<dbReference type="GO" id="GO:0016020">
    <property type="term" value="C:membrane"/>
    <property type="evidence" value="ECO:0007669"/>
    <property type="project" value="UniProtKB-SubCell"/>
</dbReference>
<keyword evidence="7" id="KW-0443">Lipid metabolism</keyword>
<evidence type="ECO:0000313" key="12">
    <source>
        <dbReference type="EMBL" id="CAB4679088.1"/>
    </source>
</evidence>
<dbReference type="Gene3D" id="1.20.120.1760">
    <property type="match status" value="1"/>
</dbReference>
<keyword evidence="9" id="KW-0594">Phospholipid biosynthesis</keyword>
<dbReference type="PANTHER" id="PTHR14269:SF62">
    <property type="entry name" value="CDP-DIACYLGLYCEROL--GLYCEROL-3-PHOSPHATE 3-PHOSPHATIDYLTRANSFERASE 1, CHLOROPLASTIC"/>
    <property type="match status" value="1"/>
</dbReference>
<dbReference type="EMBL" id="CAEZXJ010000007">
    <property type="protein sequence ID" value="CAB4679088.1"/>
    <property type="molecule type" value="Genomic_DNA"/>
</dbReference>
<keyword evidence="3" id="KW-0444">Lipid biosynthesis</keyword>
<comment type="similarity">
    <text evidence="2">Belongs to the CDP-alcohol phosphatidyltransferase class-I family.</text>
</comment>
<accession>A0A6J6N1I4</accession>
<dbReference type="InterPro" id="IPR048254">
    <property type="entry name" value="CDP_ALCOHOL_P_TRANSF_CS"/>
</dbReference>
<dbReference type="Pfam" id="PF01066">
    <property type="entry name" value="CDP-OH_P_transf"/>
    <property type="match status" value="1"/>
</dbReference>
<dbReference type="GO" id="GO:0008444">
    <property type="term" value="F:CDP-diacylglycerol-glycerol-3-phosphate 3-phosphatidyltransferase activity"/>
    <property type="evidence" value="ECO:0007669"/>
    <property type="project" value="InterPro"/>
</dbReference>
<dbReference type="InterPro" id="IPR000462">
    <property type="entry name" value="CDP-OH_P_trans"/>
</dbReference>
<dbReference type="InterPro" id="IPR050324">
    <property type="entry name" value="CDP-alcohol_PTase-I"/>
</dbReference>